<organism evidence="1 2">
    <name type="scientific">Podospora australis</name>
    <dbReference type="NCBI Taxonomy" id="1536484"/>
    <lineage>
        <taxon>Eukaryota</taxon>
        <taxon>Fungi</taxon>
        <taxon>Dikarya</taxon>
        <taxon>Ascomycota</taxon>
        <taxon>Pezizomycotina</taxon>
        <taxon>Sordariomycetes</taxon>
        <taxon>Sordariomycetidae</taxon>
        <taxon>Sordariales</taxon>
        <taxon>Podosporaceae</taxon>
        <taxon>Podospora</taxon>
    </lineage>
</organism>
<evidence type="ECO:0000313" key="2">
    <source>
        <dbReference type="Proteomes" id="UP001302126"/>
    </source>
</evidence>
<evidence type="ECO:0000313" key="1">
    <source>
        <dbReference type="EMBL" id="KAK4188846.1"/>
    </source>
</evidence>
<reference evidence="1" key="1">
    <citation type="journal article" date="2023" name="Mol. Phylogenet. Evol.">
        <title>Genome-scale phylogeny and comparative genomics of the fungal order Sordariales.</title>
        <authorList>
            <person name="Hensen N."/>
            <person name="Bonometti L."/>
            <person name="Westerberg I."/>
            <person name="Brannstrom I.O."/>
            <person name="Guillou S."/>
            <person name="Cros-Aarteil S."/>
            <person name="Calhoun S."/>
            <person name="Haridas S."/>
            <person name="Kuo A."/>
            <person name="Mondo S."/>
            <person name="Pangilinan J."/>
            <person name="Riley R."/>
            <person name="LaButti K."/>
            <person name="Andreopoulos B."/>
            <person name="Lipzen A."/>
            <person name="Chen C."/>
            <person name="Yan M."/>
            <person name="Daum C."/>
            <person name="Ng V."/>
            <person name="Clum A."/>
            <person name="Steindorff A."/>
            <person name="Ohm R.A."/>
            <person name="Martin F."/>
            <person name="Silar P."/>
            <person name="Natvig D.O."/>
            <person name="Lalanne C."/>
            <person name="Gautier V."/>
            <person name="Ament-Velasquez S.L."/>
            <person name="Kruys A."/>
            <person name="Hutchinson M.I."/>
            <person name="Powell A.J."/>
            <person name="Barry K."/>
            <person name="Miller A.N."/>
            <person name="Grigoriev I.V."/>
            <person name="Debuchy R."/>
            <person name="Gladieux P."/>
            <person name="Hiltunen Thoren M."/>
            <person name="Johannesson H."/>
        </authorList>
    </citation>
    <scope>NUCLEOTIDE SEQUENCE</scope>
    <source>
        <strain evidence="1">PSN309</strain>
    </source>
</reference>
<name>A0AAN6WVP0_9PEZI</name>
<reference evidence="1" key="2">
    <citation type="submission" date="2023-05" db="EMBL/GenBank/DDBJ databases">
        <authorList>
            <consortium name="Lawrence Berkeley National Laboratory"/>
            <person name="Steindorff A."/>
            <person name="Hensen N."/>
            <person name="Bonometti L."/>
            <person name="Westerberg I."/>
            <person name="Brannstrom I.O."/>
            <person name="Guillou S."/>
            <person name="Cros-Aarteil S."/>
            <person name="Calhoun S."/>
            <person name="Haridas S."/>
            <person name="Kuo A."/>
            <person name="Mondo S."/>
            <person name="Pangilinan J."/>
            <person name="Riley R."/>
            <person name="Labutti K."/>
            <person name="Andreopoulos B."/>
            <person name="Lipzen A."/>
            <person name="Chen C."/>
            <person name="Yanf M."/>
            <person name="Daum C."/>
            <person name="Ng V."/>
            <person name="Clum A."/>
            <person name="Ohm R."/>
            <person name="Martin F."/>
            <person name="Silar P."/>
            <person name="Natvig D."/>
            <person name="Lalanne C."/>
            <person name="Gautier V."/>
            <person name="Ament-Velasquez S.L."/>
            <person name="Kruys A."/>
            <person name="Hutchinson M.I."/>
            <person name="Powell A.J."/>
            <person name="Barry K."/>
            <person name="Miller A.N."/>
            <person name="Grigoriev I.V."/>
            <person name="Debuchy R."/>
            <person name="Gladieux P."/>
            <person name="Thoren M.H."/>
            <person name="Johannesson H."/>
        </authorList>
    </citation>
    <scope>NUCLEOTIDE SEQUENCE</scope>
    <source>
        <strain evidence="1">PSN309</strain>
    </source>
</reference>
<sequence>MFILPAALKPSPGDPPPTEIIGNLITNPFSPYDPIARLPEASRAAVKTTVQQGVSVLTSSGSHHNKTRIVARISQEAKKDFDGLKTHDLRITTLERNPGDEEIKGLVRATPSAKQALENWRDFSGRGSAGKLFLVAAVMYGDAHTARDTGDNDRVQVVVYKVLRISTRGLEKKKMTASSGSKCYRVNAMLGDEEEEEDDDIDTGELRVVDLAEKDGGEEAFLLYEFVPVS</sequence>
<gene>
    <name evidence="1" type="ORF">QBC35DRAFT_494955</name>
</gene>
<dbReference type="AlphaFoldDB" id="A0AAN6WVP0"/>
<proteinExistence type="predicted"/>
<comment type="caution">
    <text evidence="1">The sequence shown here is derived from an EMBL/GenBank/DDBJ whole genome shotgun (WGS) entry which is preliminary data.</text>
</comment>
<keyword evidence="2" id="KW-1185">Reference proteome</keyword>
<protein>
    <submittedName>
        <fullName evidence="1">Uncharacterized protein</fullName>
    </submittedName>
</protein>
<accession>A0AAN6WVP0</accession>
<dbReference type="Proteomes" id="UP001302126">
    <property type="component" value="Unassembled WGS sequence"/>
</dbReference>
<dbReference type="EMBL" id="MU864382">
    <property type="protein sequence ID" value="KAK4188846.1"/>
    <property type="molecule type" value="Genomic_DNA"/>
</dbReference>